<keyword evidence="5 12" id="KW-0432">Leucine biosynthesis</keyword>
<gene>
    <name evidence="12" type="primary">leuA</name>
    <name evidence="14" type="ORF">C8N32_101119</name>
</gene>
<evidence type="ECO:0000256" key="6">
    <source>
        <dbReference type="ARBA" id="ARBA00022605"/>
    </source>
</evidence>
<dbReference type="FunFam" id="3.30.160.270:FF:000003">
    <property type="entry name" value="2-isopropylmalate synthase"/>
    <property type="match status" value="1"/>
</dbReference>
<evidence type="ECO:0000256" key="2">
    <source>
        <dbReference type="ARBA" id="ARBA00009396"/>
    </source>
</evidence>
<evidence type="ECO:0000256" key="7">
    <source>
        <dbReference type="ARBA" id="ARBA00022679"/>
    </source>
</evidence>
<dbReference type="SMART" id="SM00917">
    <property type="entry name" value="LeuA_dimer"/>
    <property type="match status" value="1"/>
</dbReference>
<sequence length="517" mass="56784">MTETAKQDRVLIFDTTLRDGEQSPGATMTHEEKLEIAAMLDEMGVDVIEAGFPIASEGDFDAVSAIARQAETATICGLARANFKDIDRCWEAVRHARSPRIHTFIGTSPLHRAIPNLDQDEMAQRIHDTVTHARNLCDNVQWSPMDATRTEHDYLCRVVEIAIRAGATTINIPDTVGYTAPRESADLIRMLRERVPGADAITFATHCHNDLGMATANALAAVEAGARQIECTINGLGERAGNTALEEVVMALKVRNDIMPYRTCIDTTKIMNISRRVATVSGFPVQYNKAIVGKNAFAHESGIHQDGMLKNAETFEIMRPSDIGLKETNLVMGKHSGRAALRAKMKDLGYDLADNQLNDVFVRFKALADRKKEVYDDDLLALMRDSVSNETHDRIQVKFLRVICGTEAPQSADLTLVIDGKEHQVTAQGDGPVDATFNAVKALFAHRAHLQLYQVHAVTEGTDAQATVSVRMEEEGKIVTGQASDTDTVVASAKAYVNALNRLLVRREKTRPQAEAV</sequence>
<name>A0A2T5BW99_9RHOB</name>
<dbReference type="SUPFAM" id="SSF110921">
    <property type="entry name" value="2-isopropylmalate synthase LeuA, allosteric (dimerisation) domain"/>
    <property type="match status" value="1"/>
</dbReference>
<dbReference type="PROSITE" id="PS00816">
    <property type="entry name" value="AIPM_HOMOCIT_SYNTH_2"/>
    <property type="match status" value="1"/>
</dbReference>
<feature type="binding site" evidence="12">
    <location>
        <position position="242"/>
    </location>
    <ligand>
        <name>Mn(2+)</name>
        <dbReference type="ChEBI" id="CHEBI:29035"/>
    </ligand>
</feature>
<dbReference type="InterPro" id="IPR002034">
    <property type="entry name" value="AIPM/Hcit_synth_CS"/>
</dbReference>
<dbReference type="InterPro" id="IPR054691">
    <property type="entry name" value="LeuA/HCS_post-cat"/>
</dbReference>
<comment type="cofactor">
    <cofactor evidence="12">
        <name>Mn(2+)</name>
        <dbReference type="ChEBI" id="CHEBI:29035"/>
    </cofactor>
</comment>
<dbReference type="InterPro" id="IPR013785">
    <property type="entry name" value="Aldolase_TIM"/>
</dbReference>
<dbReference type="InterPro" id="IPR050073">
    <property type="entry name" value="2-IPM_HCS-like"/>
</dbReference>
<dbReference type="FunFam" id="3.20.20.70:FF:000010">
    <property type="entry name" value="2-isopropylmalate synthase"/>
    <property type="match status" value="1"/>
</dbReference>
<dbReference type="InterPro" id="IPR005671">
    <property type="entry name" value="LeuA_bact_synth"/>
</dbReference>
<keyword evidence="8 12" id="KW-0479">Metal-binding</keyword>
<evidence type="ECO:0000256" key="9">
    <source>
        <dbReference type="ARBA" id="ARBA00023211"/>
    </source>
</evidence>
<evidence type="ECO:0000256" key="12">
    <source>
        <dbReference type="HAMAP-Rule" id="MF_01025"/>
    </source>
</evidence>
<dbReference type="GO" id="GO:0003852">
    <property type="term" value="F:2-isopropylmalate synthase activity"/>
    <property type="evidence" value="ECO:0007669"/>
    <property type="project" value="UniProtKB-UniRule"/>
</dbReference>
<comment type="subunit">
    <text evidence="12">Homodimer.</text>
</comment>
<evidence type="ECO:0000313" key="14">
    <source>
        <dbReference type="EMBL" id="PTN03925.1"/>
    </source>
</evidence>
<dbReference type="EC" id="2.3.3.13" evidence="3 12"/>
<evidence type="ECO:0000256" key="4">
    <source>
        <dbReference type="ARBA" id="ARBA00018198"/>
    </source>
</evidence>
<keyword evidence="15" id="KW-1185">Reference proteome</keyword>
<dbReference type="Gene3D" id="3.30.160.270">
    <property type="match status" value="1"/>
</dbReference>
<comment type="similarity">
    <text evidence="2 12">Belongs to the alpha-IPM synthase/homocitrate synthase family. LeuA type 1 subfamily.</text>
</comment>
<comment type="function">
    <text evidence="12">Catalyzes the condensation of the acetyl group of acetyl-CoA with 3-methyl-2-oxobutanoate (2-ketoisovalerate) to form 3-carboxy-3-hydroxy-4-methylpentanoate (2-isopropylmalate).</text>
</comment>
<dbReference type="PROSITE" id="PS00815">
    <property type="entry name" value="AIPM_HOMOCIT_SYNTH_1"/>
    <property type="match status" value="1"/>
</dbReference>
<dbReference type="NCBIfam" id="TIGR00973">
    <property type="entry name" value="leuA_bact"/>
    <property type="match status" value="1"/>
</dbReference>
<feature type="binding site" evidence="12">
    <location>
        <position position="208"/>
    </location>
    <ligand>
        <name>Mn(2+)</name>
        <dbReference type="ChEBI" id="CHEBI:29035"/>
    </ligand>
</feature>
<reference evidence="14 15" key="1">
    <citation type="submission" date="2018-04" db="EMBL/GenBank/DDBJ databases">
        <title>Genomic Encyclopedia of Archaeal and Bacterial Type Strains, Phase II (KMG-II): from individual species to whole genera.</title>
        <authorList>
            <person name="Goeker M."/>
        </authorList>
    </citation>
    <scope>NUCLEOTIDE SEQUENCE [LARGE SCALE GENOMIC DNA]</scope>
    <source>
        <strain evidence="14 15">DSM 18064</strain>
    </source>
</reference>
<evidence type="ECO:0000256" key="10">
    <source>
        <dbReference type="ARBA" id="ARBA00023304"/>
    </source>
</evidence>
<dbReference type="NCBIfam" id="NF002087">
    <property type="entry name" value="PRK00915.1-4"/>
    <property type="match status" value="1"/>
</dbReference>
<dbReference type="RefSeq" id="WP_107890526.1">
    <property type="nucleotide sequence ID" value="NZ_NHSI01000066.1"/>
</dbReference>
<feature type="binding site" evidence="12">
    <location>
        <position position="206"/>
    </location>
    <ligand>
        <name>Mn(2+)</name>
        <dbReference type="ChEBI" id="CHEBI:29035"/>
    </ligand>
</feature>
<dbReference type="SUPFAM" id="SSF51569">
    <property type="entry name" value="Aldolase"/>
    <property type="match status" value="1"/>
</dbReference>
<proteinExistence type="inferred from homology"/>
<accession>A0A2T5BW99</accession>
<dbReference type="UniPathway" id="UPA00048">
    <property type="reaction ID" value="UER00070"/>
</dbReference>
<keyword evidence="10 12" id="KW-0100">Branched-chain amino acid biosynthesis</keyword>
<dbReference type="PROSITE" id="PS50991">
    <property type="entry name" value="PYR_CT"/>
    <property type="match status" value="1"/>
</dbReference>
<organism evidence="14 15">
    <name type="scientific">Rhodovulum imhoffii</name>
    <dbReference type="NCBI Taxonomy" id="365340"/>
    <lineage>
        <taxon>Bacteria</taxon>
        <taxon>Pseudomonadati</taxon>
        <taxon>Pseudomonadota</taxon>
        <taxon>Alphaproteobacteria</taxon>
        <taxon>Rhodobacterales</taxon>
        <taxon>Paracoccaceae</taxon>
        <taxon>Rhodovulum</taxon>
    </lineage>
</organism>
<keyword evidence="9 12" id="KW-0464">Manganese</keyword>
<dbReference type="GO" id="GO:0005829">
    <property type="term" value="C:cytosol"/>
    <property type="evidence" value="ECO:0007669"/>
    <property type="project" value="TreeGrafter"/>
</dbReference>
<dbReference type="Gene3D" id="1.10.238.260">
    <property type="match status" value="1"/>
</dbReference>
<dbReference type="Pfam" id="PF08502">
    <property type="entry name" value="LeuA_dimer"/>
    <property type="match status" value="1"/>
</dbReference>
<dbReference type="PANTHER" id="PTHR10277">
    <property type="entry name" value="HOMOCITRATE SYNTHASE-RELATED"/>
    <property type="match status" value="1"/>
</dbReference>
<dbReference type="InterPro" id="IPR036230">
    <property type="entry name" value="LeuA_allosteric_dom_sf"/>
</dbReference>
<keyword evidence="7 12" id="KW-0808">Transferase</keyword>
<evidence type="ECO:0000256" key="8">
    <source>
        <dbReference type="ARBA" id="ARBA00022723"/>
    </source>
</evidence>
<dbReference type="AlphaFoldDB" id="A0A2T5BW99"/>
<dbReference type="OrthoDB" id="9803573at2"/>
<keyword evidence="12" id="KW-0963">Cytoplasm</keyword>
<dbReference type="Pfam" id="PF22617">
    <property type="entry name" value="HCS_D2"/>
    <property type="match status" value="1"/>
</dbReference>
<comment type="catalytic activity">
    <reaction evidence="12">
        <text>3-methyl-2-oxobutanoate + acetyl-CoA + H2O = (2S)-2-isopropylmalate + CoA + H(+)</text>
        <dbReference type="Rhea" id="RHEA:21524"/>
        <dbReference type="ChEBI" id="CHEBI:1178"/>
        <dbReference type="ChEBI" id="CHEBI:11851"/>
        <dbReference type="ChEBI" id="CHEBI:15377"/>
        <dbReference type="ChEBI" id="CHEBI:15378"/>
        <dbReference type="ChEBI" id="CHEBI:57287"/>
        <dbReference type="ChEBI" id="CHEBI:57288"/>
        <dbReference type="EC" id="2.3.3.13"/>
    </reaction>
</comment>
<dbReference type="InterPro" id="IPR000891">
    <property type="entry name" value="PYR_CT"/>
</dbReference>
<evidence type="ECO:0000313" key="15">
    <source>
        <dbReference type="Proteomes" id="UP000243859"/>
    </source>
</evidence>
<dbReference type="GO" id="GO:0003985">
    <property type="term" value="F:acetyl-CoA C-acetyltransferase activity"/>
    <property type="evidence" value="ECO:0007669"/>
    <property type="project" value="UniProtKB-UniRule"/>
</dbReference>
<dbReference type="GO" id="GO:0009098">
    <property type="term" value="P:L-leucine biosynthetic process"/>
    <property type="evidence" value="ECO:0007669"/>
    <property type="project" value="UniProtKB-UniRule"/>
</dbReference>
<evidence type="ECO:0000256" key="1">
    <source>
        <dbReference type="ARBA" id="ARBA00004689"/>
    </source>
</evidence>
<dbReference type="GO" id="GO:0030145">
    <property type="term" value="F:manganese ion binding"/>
    <property type="evidence" value="ECO:0007669"/>
    <property type="project" value="UniProtKB-UniRule"/>
</dbReference>
<dbReference type="EMBL" id="QAAA01000001">
    <property type="protein sequence ID" value="PTN03925.1"/>
    <property type="molecule type" value="Genomic_DNA"/>
</dbReference>
<dbReference type="NCBIfam" id="NF002086">
    <property type="entry name" value="PRK00915.1-3"/>
    <property type="match status" value="1"/>
</dbReference>
<dbReference type="Pfam" id="PF00682">
    <property type="entry name" value="HMGL-like"/>
    <property type="match status" value="1"/>
</dbReference>
<dbReference type="InterPro" id="IPR013709">
    <property type="entry name" value="2-isopropylmalate_synth_dimer"/>
</dbReference>
<protein>
    <recommendedName>
        <fullName evidence="4 12">2-isopropylmalate synthase</fullName>
        <ecNumber evidence="3 12">2.3.3.13</ecNumber>
    </recommendedName>
    <alternativeName>
        <fullName evidence="11 12">Alpha-IPM synthase</fullName>
    </alternativeName>
    <alternativeName>
        <fullName evidence="12">Alpha-isopropylmalate synthase</fullName>
    </alternativeName>
</protein>
<dbReference type="PANTHER" id="PTHR10277:SF9">
    <property type="entry name" value="2-ISOPROPYLMALATE SYNTHASE 1, CHLOROPLASTIC-RELATED"/>
    <property type="match status" value="1"/>
</dbReference>
<evidence type="ECO:0000259" key="13">
    <source>
        <dbReference type="PROSITE" id="PS50991"/>
    </source>
</evidence>
<comment type="caution">
    <text evidence="14">The sequence shown here is derived from an EMBL/GenBank/DDBJ whole genome shotgun (WGS) entry which is preliminary data.</text>
</comment>
<feature type="region of interest" description="Regulatory domain" evidence="12">
    <location>
        <begin position="396"/>
        <end position="517"/>
    </location>
</feature>
<evidence type="ECO:0000256" key="5">
    <source>
        <dbReference type="ARBA" id="ARBA00022430"/>
    </source>
</evidence>
<feature type="binding site" evidence="12">
    <location>
        <position position="19"/>
    </location>
    <ligand>
        <name>Mn(2+)</name>
        <dbReference type="ChEBI" id="CHEBI:29035"/>
    </ligand>
</feature>
<evidence type="ECO:0000256" key="11">
    <source>
        <dbReference type="ARBA" id="ARBA00029993"/>
    </source>
</evidence>
<feature type="domain" description="Pyruvate carboxyltransferase" evidence="13">
    <location>
        <begin position="10"/>
        <end position="271"/>
    </location>
</feature>
<evidence type="ECO:0000256" key="3">
    <source>
        <dbReference type="ARBA" id="ARBA00012973"/>
    </source>
</evidence>
<keyword evidence="6 12" id="KW-0028">Amino-acid biosynthesis</keyword>
<dbReference type="CDD" id="cd07940">
    <property type="entry name" value="DRE_TIM_IPMS"/>
    <property type="match status" value="1"/>
</dbReference>
<dbReference type="FunFam" id="1.10.238.260:FF:000001">
    <property type="entry name" value="2-isopropylmalate synthase"/>
    <property type="match status" value="1"/>
</dbReference>
<dbReference type="Proteomes" id="UP000243859">
    <property type="component" value="Unassembled WGS sequence"/>
</dbReference>
<dbReference type="HAMAP" id="MF_01025">
    <property type="entry name" value="LeuA_type1"/>
    <property type="match status" value="1"/>
</dbReference>
<dbReference type="Gene3D" id="3.20.20.70">
    <property type="entry name" value="Aldolase class I"/>
    <property type="match status" value="1"/>
</dbReference>
<comment type="pathway">
    <text evidence="1 12">Amino-acid biosynthesis; L-leucine biosynthesis; L-leucine from 3-methyl-2-oxobutanoate: step 1/4.</text>
</comment>